<proteinExistence type="predicted"/>
<keyword evidence="1" id="KW-1133">Transmembrane helix</keyword>
<name>A0A397TEZ9_9GLOM</name>
<comment type="caution">
    <text evidence="2">The sequence shown here is derived from an EMBL/GenBank/DDBJ whole genome shotgun (WGS) entry which is preliminary data.</text>
</comment>
<gene>
    <name evidence="2" type="ORF">C1645_762290</name>
</gene>
<keyword evidence="1" id="KW-0472">Membrane</keyword>
<evidence type="ECO:0000313" key="3">
    <source>
        <dbReference type="Proteomes" id="UP000265703"/>
    </source>
</evidence>
<dbReference type="STRING" id="658196.A0A397TEZ9"/>
<feature type="transmembrane region" description="Helical" evidence="1">
    <location>
        <begin position="43"/>
        <end position="65"/>
    </location>
</feature>
<dbReference type="EMBL" id="QKYT01000102">
    <property type="protein sequence ID" value="RIA93541.1"/>
    <property type="molecule type" value="Genomic_DNA"/>
</dbReference>
<organism evidence="2 3">
    <name type="scientific">Glomus cerebriforme</name>
    <dbReference type="NCBI Taxonomy" id="658196"/>
    <lineage>
        <taxon>Eukaryota</taxon>
        <taxon>Fungi</taxon>
        <taxon>Fungi incertae sedis</taxon>
        <taxon>Mucoromycota</taxon>
        <taxon>Glomeromycotina</taxon>
        <taxon>Glomeromycetes</taxon>
        <taxon>Glomerales</taxon>
        <taxon>Glomeraceae</taxon>
        <taxon>Glomus</taxon>
    </lineage>
</organism>
<accession>A0A397TEZ9</accession>
<reference evidence="2 3" key="1">
    <citation type="submission" date="2018-06" db="EMBL/GenBank/DDBJ databases">
        <title>Comparative genomics reveals the genomic features of Rhizophagus irregularis, R. cerebriforme, R. diaphanum and Gigaspora rosea, and their symbiotic lifestyle signature.</title>
        <authorList>
            <person name="Morin E."/>
            <person name="San Clemente H."/>
            <person name="Chen E.C.H."/>
            <person name="De La Providencia I."/>
            <person name="Hainaut M."/>
            <person name="Kuo A."/>
            <person name="Kohler A."/>
            <person name="Murat C."/>
            <person name="Tang N."/>
            <person name="Roy S."/>
            <person name="Loubradou J."/>
            <person name="Henrissat B."/>
            <person name="Grigoriev I.V."/>
            <person name="Corradi N."/>
            <person name="Roux C."/>
            <person name="Martin F.M."/>
        </authorList>
    </citation>
    <scope>NUCLEOTIDE SEQUENCE [LARGE SCALE GENOMIC DNA]</scope>
    <source>
        <strain evidence="2 3">DAOM 227022</strain>
    </source>
</reference>
<dbReference type="OrthoDB" id="4218123at2759"/>
<feature type="transmembrane region" description="Helical" evidence="1">
    <location>
        <begin position="142"/>
        <end position="163"/>
    </location>
</feature>
<dbReference type="PANTHER" id="PTHR39470">
    <property type="entry name" value="CHROMOSOME 10, WHOLE GENOME SHOTGUN SEQUENCE"/>
    <property type="match status" value="1"/>
</dbReference>
<dbReference type="PANTHER" id="PTHR39470:SF1">
    <property type="entry name" value="CHORISMATE SYNTHASE PROTEIN"/>
    <property type="match status" value="1"/>
</dbReference>
<keyword evidence="3" id="KW-1185">Reference proteome</keyword>
<evidence type="ECO:0000313" key="2">
    <source>
        <dbReference type="EMBL" id="RIA93541.1"/>
    </source>
</evidence>
<feature type="transmembrane region" description="Helical" evidence="1">
    <location>
        <begin position="175"/>
        <end position="195"/>
    </location>
</feature>
<evidence type="ECO:0000256" key="1">
    <source>
        <dbReference type="SAM" id="Phobius"/>
    </source>
</evidence>
<sequence>MINSDLIRLLILISLPFLIDKGREFMRQRALNLQKPKRNKSKFDYFIIILLLSNSLLQAYFAIFLKSPNIYRDTGVPLKMSTSILRTIFTKNNENDINKTTFNDKEQTLLKKLEPYENRLIYVTYGEEALLECSYCDNLTDYLMFIIPNIAWSYVIMTSILGISTMLKRKSHWRTYGIIWLAGGGFLELYTFSSVDFSNLDSGGNTEFLYCTIEFYRRLSFSILSLAILFLDKIDERNNFEIINDMKRTLESIIYRGKALNLQRTSILRDSNLRRLFVEFYKRVEMDDNTISLDSEYKAAKNKALSKLNVENLVKEAELYVDDITKLKELGSDTDLAGRFYIKDKEILKVY</sequence>
<keyword evidence="1" id="KW-0812">Transmembrane</keyword>
<dbReference type="AlphaFoldDB" id="A0A397TEZ9"/>
<protein>
    <submittedName>
        <fullName evidence="2">Uncharacterized protein</fullName>
    </submittedName>
</protein>
<dbReference type="Proteomes" id="UP000265703">
    <property type="component" value="Unassembled WGS sequence"/>
</dbReference>